<dbReference type="InterPro" id="IPR051619">
    <property type="entry name" value="TypeII_TA_RNase_PINc/VapC"/>
</dbReference>
<evidence type="ECO:0000259" key="2">
    <source>
        <dbReference type="Pfam" id="PF01850"/>
    </source>
</evidence>
<feature type="domain" description="PIN" evidence="2">
    <location>
        <begin position="5"/>
        <end position="126"/>
    </location>
</feature>
<dbReference type="SUPFAM" id="SSF88723">
    <property type="entry name" value="PIN domain-like"/>
    <property type="match status" value="1"/>
</dbReference>
<evidence type="ECO:0000313" key="4">
    <source>
        <dbReference type="Proteomes" id="UP000019140"/>
    </source>
</evidence>
<dbReference type="PANTHER" id="PTHR35901:SF1">
    <property type="entry name" value="EXONUCLEASE VAPC9"/>
    <property type="match status" value="1"/>
</dbReference>
<gene>
    <name evidence="3" type="ORF">ETSY2_26410</name>
</gene>
<comment type="caution">
    <text evidence="3">The sequence shown here is derived from an EMBL/GenBank/DDBJ whole genome shotgun (WGS) entry which is preliminary data.</text>
</comment>
<dbReference type="EMBL" id="AZHX01001103">
    <property type="protein sequence ID" value="ETX04844.1"/>
    <property type="molecule type" value="Genomic_DNA"/>
</dbReference>
<dbReference type="Gene3D" id="3.40.50.1010">
    <property type="entry name" value="5'-nuclease"/>
    <property type="match status" value="1"/>
</dbReference>
<protein>
    <recommendedName>
        <fullName evidence="2">PIN domain-containing protein</fullName>
    </recommendedName>
</protein>
<dbReference type="InterPro" id="IPR002716">
    <property type="entry name" value="PIN_dom"/>
</dbReference>
<keyword evidence="4" id="KW-1185">Reference proteome</keyword>
<sequence>MRSLVVDASVAIKWLNPAEDLADRAHLIREDYVYSRITLVVPAFWDYEIVNGINKAVSRRDLTSAEGREAVRLLLAVQAQRVPLPSPGESYELAQHYQRSVYDSWYVALAEQFECEFWTADRRLYNTFNDQLAFVRWLADYGV</sequence>
<dbReference type="Proteomes" id="UP000019140">
    <property type="component" value="Unassembled WGS sequence"/>
</dbReference>
<dbReference type="AlphaFoldDB" id="W4M3E9"/>
<proteinExistence type="predicted"/>
<organism evidence="3 4">
    <name type="scientific">Candidatus Entotheonella gemina</name>
    <dbReference type="NCBI Taxonomy" id="1429439"/>
    <lineage>
        <taxon>Bacteria</taxon>
        <taxon>Pseudomonadati</taxon>
        <taxon>Nitrospinota/Tectimicrobiota group</taxon>
        <taxon>Candidatus Tectimicrobiota</taxon>
        <taxon>Candidatus Entotheonellia</taxon>
        <taxon>Candidatus Entotheonellales</taxon>
        <taxon>Candidatus Entotheonellaceae</taxon>
        <taxon>Candidatus Entotheonella</taxon>
    </lineage>
</organism>
<accession>W4M3E9</accession>
<dbReference type="InterPro" id="IPR029060">
    <property type="entry name" value="PIN-like_dom_sf"/>
</dbReference>
<dbReference type="CDD" id="cd09873">
    <property type="entry name" value="PIN_Pae0151-like"/>
    <property type="match status" value="1"/>
</dbReference>
<dbReference type="InterPro" id="IPR044153">
    <property type="entry name" value="PIN_Pae0151-like"/>
</dbReference>
<keyword evidence="1" id="KW-0460">Magnesium</keyword>
<dbReference type="HOGENOM" id="CLU_121774_1_0_7"/>
<name>W4M3E9_9BACT</name>
<evidence type="ECO:0000256" key="1">
    <source>
        <dbReference type="ARBA" id="ARBA00022842"/>
    </source>
</evidence>
<dbReference type="Pfam" id="PF01850">
    <property type="entry name" value="PIN"/>
    <property type="match status" value="1"/>
</dbReference>
<evidence type="ECO:0000313" key="3">
    <source>
        <dbReference type="EMBL" id="ETX04844.1"/>
    </source>
</evidence>
<reference evidence="3 4" key="1">
    <citation type="journal article" date="2014" name="Nature">
        <title>An environmental bacterial taxon with a large and distinct metabolic repertoire.</title>
        <authorList>
            <person name="Wilson M.C."/>
            <person name="Mori T."/>
            <person name="Ruckert C."/>
            <person name="Uria A.R."/>
            <person name="Helf M.J."/>
            <person name="Takada K."/>
            <person name="Gernert C."/>
            <person name="Steffens U.A."/>
            <person name="Heycke N."/>
            <person name="Schmitt S."/>
            <person name="Rinke C."/>
            <person name="Helfrich E.J."/>
            <person name="Brachmann A.O."/>
            <person name="Gurgui C."/>
            <person name="Wakimoto T."/>
            <person name="Kracht M."/>
            <person name="Crusemann M."/>
            <person name="Hentschel U."/>
            <person name="Abe I."/>
            <person name="Matsunaga S."/>
            <person name="Kalinowski J."/>
            <person name="Takeyama H."/>
            <person name="Piel J."/>
        </authorList>
    </citation>
    <scope>NUCLEOTIDE SEQUENCE [LARGE SCALE GENOMIC DNA]</scope>
    <source>
        <strain evidence="4">TSY2</strain>
    </source>
</reference>
<dbReference type="PANTHER" id="PTHR35901">
    <property type="entry name" value="RIBONUCLEASE VAPC3"/>
    <property type="match status" value="1"/>
</dbReference>